<dbReference type="AlphaFoldDB" id="I0IBM0"/>
<gene>
    <name evidence="3" type="ordered locus">PSMK_04990</name>
</gene>
<evidence type="ECO:0000313" key="4">
    <source>
        <dbReference type="Proteomes" id="UP000007881"/>
    </source>
</evidence>
<evidence type="ECO:0000313" key="3">
    <source>
        <dbReference type="EMBL" id="BAM02658.1"/>
    </source>
</evidence>
<evidence type="ECO:0000256" key="1">
    <source>
        <dbReference type="SAM" id="MobiDB-lite"/>
    </source>
</evidence>
<evidence type="ECO:0000259" key="2">
    <source>
        <dbReference type="Pfam" id="PF07238"/>
    </source>
</evidence>
<reference evidence="3 4" key="1">
    <citation type="submission" date="2012-02" db="EMBL/GenBank/DDBJ databases">
        <title>Complete genome sequence of Phycisphaera mikurensis NBRC 102666.</title>
        <authorList>
            <person name="Ankai A."/>
            <person name="Hosoyama A."/>
            <person name="Terui Y."/>
            <person name="Sekine M."/>
            <person name="Fukai R."/>
            <person name="Kato Y."/>
            <person name="Nakamura S."/>
            <person name="Yamada-Narita S."/>
            <person name="Kawakoshi A."/>
            <person name="Fukunaga Y."/>
            <person name="Yamazaki S."/>
            <person name="Fujita N."/>
        </authorList>
    </citation>
    <scope>NUCLEOTIDE SEQUENCE [LARGE SCALE GENOMIC DNA]</scope>
    <source>
        <strain evidence="4">NBRC 102666 / KCTC 22515 / FYK2301M01</strain>
    </source>
</reference>
<feature type="region of interest" description="Disordered" evidence="1">
    <location>
        <begin position="133"/>
        <end position="216"/>
    </location>
</feature>
<feature type="domain" description="PilZ" evidence="2">
    <location>
        <begin position="27"/>
        <end position="110"/>
    </location>
</feature>
<dbReference type="InterPro" id="IPR009875">
    <property type="entry name" value="PilZ_domain"/>
</dbReference>
<feature type="compositionally biased region" description="Pro residues" evidence="1">
    <location>
        <begin position="245"/>
        <end position="254"/>
    </location>
</feature>
<sequence length="433" mass="44558">MTANPVNVAASTDRRHFPRWSTAGLESALGRVTDLSLSGMRIRKTGNPGLREGDRFRLEVRHEETVFLLPAQLASVRPHAGGGGGGMVDLGIRFPEMTKAQKRTVKRMLEAAGWPDGGGEILFKALPEDGDEDAALAAPAAPAAPAVQEAPPPVPPPVAAVPRPAPATAAPEPPTAPEPAEPDASMPELAFSPLPLPGLGESEAEPAAPESPLPGLASWSQLTEAADGTLTAAEAAAAARAETDPAPPTEPVAAPPAAGGGLSAEEAQEIAALGAGAAGLADLAGAAAAPSASPTPAAGVPNNHFQAQPVDSGLRHLPASGLEGSAPRQQNQRKNGRLAAQDAHTALGEVLDISASGMRIRRRGTKPVEVGSHFLLDLYVCGRAVRLPVEVVRIMKSGWRSYDYGLRFGELPPEMRAQFGMLARMAAKHVSIA</sequence>
<dbReference type="GO" id="GO:0035438">
    <property type="term" value="F:cyclic-di-GMP binding"/>
    <property type="evidence" value="ECO:0007669"/>
    <property type="project" value="InterPro"/>
</dbReference>
<dbReference type="EMBL" id="AP012338">
    <property type="protein sequence ID" value="BAM02658.1"/>
    <property type="molecule type" value="Genomic_DNA"/>
</dbReference>
<accession>I0IBM0</accession>
<feature type="compositionally biased region" description="Low complexity" evidence="1">
    <location>
        <begin position="135"/>
        <end position="149"/>
    </location>
</feature>
<feature type="compositionally biased region" description="Low complexity" evidence="1">
    <location>
        <begin position="197"/>
        <end position="216"/>
    </location>
</feature>
<name>I0IBM0_PHYMF</name>
<feature type="domain" description="PilZ" evidence="2">
    <location>
        <begin position="342"/>
        <end position="419"/>
    </location>
</feature>
<organism evidence="3 4">
    <name type="scientific">Phycisphaera mikurensis (strain NBRC 102666 / KCTC 22515 / FYK2301M01)</name>
    <dbReference type="NCBI Taxonomy" id="1142394"/>
    <lineage>
        <taxon>Bacteria</taxon>
        <taxon>Pseudomonadati</taxon>
        <taxon>Planctomycetota</taxon>
        <taxon>Phycisphaerae</taxon>
        <taxon>Phycisphaerales</taxon>
        <taxon>Phycisphaeraceae</taxon>
        <taxon>Phycisphaera</taxon>
    </lineage>
</organism>
<dbReference type="HOGENOM" id="CLU_632905_0_0_0"/>
<feature type="compositionally biased region" description="Low complexity" evidence="1">
    <location>
        <begin position="230"/>
        <end position="240"/>
    </location>
</feature>
<feature type="compositionally biased region" description="Low complexity" evidence="1">
    <location>
        <begin position="289"/>
        <end position="299"/>
    </location>
</feature>
<dbReference type="Pfam" id="PF07238">
    <property type="entry name" value="PilZ"/>
    <property type="match status" value="2"/>
</dbReference>
<keyword evidence="4" id="KW-1185">Reference proteome</keyword>
<feature type="compositionally biased region" description="Pro residues" evidence="1">
    <location>
        <begin position="150"/>
        <end position="179"/>
    </location>
</feature>
<dbReference type="SUPFAM" id="SSF141371">
    <property type="entry name" value="PilZ domain-like"/>
    <property type="match status" value="2"/>
</dbReference>
<dbReference type="Proteomes" id="UP000007881">
    <property type="component" value="Chromosome"/>
</dbReference>
<dbReference type="KEGG" id="phm:PSMK_04990"/>
<feature type="region of interest" description="Disordered" evidence="1">
    <location>
        <begin position="289"/>
        <end position="339"/>
    </location>
</feature>
<proteinExistence type="predicted"/>
<feature type="region of interest" description="Disordered" evidence="1">
    <location>
        <begin position="230"/>
        <end position="264"/>
    </location>
</feature>
<dbReference type="STRING" id="1142394.PSMK_04990"/>
<dbReference type="RefSeq" id="WP_014435878.1">
    <property type="nucleotide sequence ID" value="NC_017080.1"/>
</dbReference>
<dbReference type="Gene3D" id="2.40.10.220">
    <property type="entry name" value="predicted glycosyltransferase like domains"/>
    <property type="match status" value="2"/>
</dbReference>
<protein>
    <recommendedName>
        <fullName evidence="2">PilZ domain-containing protein</fullName>
    </recommendedName>
</protein>